<dbReference type="Proteomes" id="UP000241769">
    <property type="component" value="Unassembled WGS sequence"/>
</dbReference>
<organism evidence="1 2">
    <name type="scientific">Planoprotostelium fungivorum</name>
    <dbReference type="NCBI Taxonomy" id="1890364"/>
    <lineage>
        <taxon>Eukaryota</taxon>
        <taxon>Amoebozoa</taxon>
        <taxon>Evosea</taxon>
        <taxon>Variosea</taxon>
        <taxon>Cavosteliida</taxon>
        <taxon>Cavosteliaceae</taxon>
        <taxon>Planoprotostelium</taxon>
    </lineage>
</organism>
<name>A0A2P6N199_9EUKA</name>
<dbReference type="EMBL" id="MDYQ01000256">
    <property type="protein sequence ID" value="PRP77737.1"/>
    <property type="molecule type" value="Genomic_DNA"/>
</dbReference>
<evidence type="ECO:0000313" key="2">
    <source>
        <dbReference type="Proteomes" id="UP000241769"/>
    </source>
</evidence>
<sequence length="109" mass="12718">MEYNGRWYNGYHNVGTCGLDDDAQQMLRRALALSHERLRVLLSCHVSNCGRDYVAIAINFSERKRGRKNEGYNLDPKNNEDWITDTGHCKDALKDYLRHSKSTQEKTKR</sequence>
<evidence type="ECO:0000313" key="1">
    <source>
        <dbReference type="EMBL" id="PRP77737.1"/>
    </source>
</evidence>
<dbReference type="InParanoid" id="A0A2P6N199"/>
<comment type="caution">
    <text evidence="1">The sequence shown here is derived from an EMBL/GenBank/DDBJ whole genome shotgun (WGS) entry which is preliminary data.</text>
</comment>
<protein>
    <submittedName>
        <fullName evidence="1">Uncharacterized protein</fullName>
    </submittedName>
</protein>
<keyword evidence="2" id="KW-1185">Reference proteome</keyword>
<proteinExistence type="predicted"/>
<dbReference type="AlphaFoldDB" id="A0A2P6N199"/>
<accession>A0A2P6N199</accession>
<gene>
    <name evidence="1" type="ORF">PROFUN_14163</name>
</gene>
<reference evidence="1 2" key="1">
    <citation type="journal article" date="2018" name="Genome Biol. Evol.">
        <title>Multiple Roots of Fruiting Body Formation in Amoebozoa.</title>
        <authorList>
            <person name="Hillmann F."/>
            <person name="Forbes G."/>
            <person name="Novohradska S."/>
            <person name="Ferling I."/>
            <person name="Riege K."/>
            <person name="Groth M."/>
            <person name="Westermann M."/>
            <person name="Marz M."/>
            <person name="Spaller T."/>
            <person name="Winckler T."/>
            <person name="Schaap P."/>
            <person name="Glockner G."/>
        </authorList>
    </citation>
    <scope>NUCLEOTIDE SEQUENCE [LARGE SCALE GENOMIC DNA]</scope>
    <source>
        <strain evidence="1 2">Jena</strain>
    </source>
</reference>